<feature type="region of interest" description="Disordered" evidence="1">
    <location>
        <begin position="242"/>
        <end position="265"/>
    </location>
</feature>
<feature type="region of interest" description="Disordered" evidence="1">
    <location>
        <begin position="72"/>
        <end position="188"/>
    </location>
</feature>
<keyword evidence="4" id="KW-1185">Reference proteome</keyword>
<evidence type="ECO:0000313" key="4">
    <source>
        <dbReference type="Proteomes" id="UP000186019"/>
    </source>
</evidence>
<sequence>MTTDDSAKKCASTCWYISVAVGLLLAIALLVGADWSLLWALLFGVVAFLIFGFVLPQLVCTKPIPRPLASATPEGSLVAGDPPAPAPGGDHALAASAAAATPPYFEDEREKDAAPQAHPITSEARKPKTAPDADGVQGADTGSAAKSAPKAKPMGETTTMGAKTAAESSEGKKPETLSAPRGGKADDLKMIKGVGPKLEIMLHGMGFYHYDQIANWSDEEIAWVDQNLQGFKGRATRDDWKGQAKTLASGGTTEFSSRASKGDLH</sequence>
<feature type="transmembrane region" description="Helical" evidence="2">
    <location>
        <begin position="12"/>
        <end position="31"/>
    </location>
</feature>
<dbReference type="EMBL" id="FTNV01000003">
    <property type="protein sequence ID" value="SIS23297.1"/>
    <property type="molecule type" value="Genomic_DNA"/>
</dbReference>
<evidence type="ECO:0000313" key="3">
    <source>
        <dbReference type="EMBL" id="SIS23297.1"/>
    </source>
</evidence>
<dbReference type="RefSeq" id="WP_175610729.1">
    <property type="nucleotide sequence ID" value="NZ_FOAC01000002.1"/>
</dbReference>
<evidence type="ECO:0000256" key="1">
    <source>
        <dbReference type="SAM" id="MobiDB-lite"/>
    </source>
</evidence>
<keyword evidence="2" id="KW-0812">Transmembrane</keyword>
<dbReference type="GO" id="GO:0004519">
    <property type="term" value="F:endonuclease activity"/>
    <property type="evidence" value="ECO:0007669"/>
    <property type="project" value="UniProtKB-KW"/>
</dbReference>
<keyword evidence="3" id="KW-0255">Endonuclease</keyword>
<evidence type="ECO:0000256" key="2">
    <source>
        <dbReference type="SAM" id="Phobius"/>
    </source>
</evidence>
<organism evidence="3 4">
    <name type="scientific">Roseovarius nanhaiticus</name>
    <dbReference type="NCBI Taxonomy" id="573024"/>
    <lineage>
        <taxon>Bacteria</taxon>
        <taxon>Pseudomonadati</taxon>
        <taxon>Pseudomonadota</taxon>
        <taxon>Alphaproteobacteria</taxon>
        <taxon>Rhodobacterales</taxon>
        <taxon>Roseobacteraceae</taxon>
        <taxon>Roseovarius</taxon>
    </lineage>
</organism>
<gene>
    <name evidence="3" type="ORF">SAMN05421666_2862</name>
</gene>
<keyword evidence="3" id="KW-0540">Nuclease</keyword>
<proteinExistence type="predicted"/>
<feature type="compositionally biased region" description="Low complexity" evidence="1">
    <location>
        <begin position="143"/>
        <end position="152"/>
    </location>
</feature>
<dbReference type="STRING" id="573024.SAMN05216208_2453"/>
<accession>A0A1N7HEJ8</accession>
<feature type="transmembrane region" description="Helical" evidence="2">
    <location>
        <begin position="37"/>
        <end position="59"/>
    </location>
</feature>
<feature type="compositionally biased region" description="Low complexity" evidence="1">
    <location>
        <begin position="87"/>
        <end position="100"/>
    </location>
</feature>
<reference evidence="4" key="1">
    <citation type="submission" date="2017-01" db="EMBL/GenBank/DDBJ databases">
        <authorList>
            <person name="Varghese N."/>
            <person name="Submissions S."/>
        </authorList>
    </citation>
    <scope>NUCLEOTIDE SEQUENCE [LARGE SCALE GENOMIC DNA]</scope>
    <source>
        <strain evidence="4">DSM 29590</strain>
    </source>
</reference>
<keyword evidence="3" id="KW-0378">Hydrolase</keyword>
<keyword evidence="2" id="KW-1133">Transmembrane helix</keyword>
<protein>
    <submittedName>
        <fullName evidence="3">Predicted 5' DNA nuclease, flap endonuclease-1-like, helix-3-turn-helix (H3TH) domain</fullName>
    </submittedName>
</protein>
<name>A0A1N7HEJ8_9RHOB</name>
<dbReference type="Proteomes" id="UP000186019">
    <property type="component" value="Unassembled WGS sequence"/>
</dbReference>
<dbReference type="AlphaFoldDB" id="A0A1N7HEJ8"/>
<feature type="compositionally biased region" description="Polar residues" evidence="1">
    <location>
        <begin position="249"/>
        <end position="259"/>
    </location>
</feature>
<keyword evidence="2" id="KW-0472">Membrane</keyword>